<dbReference type="CDD" id="cd13919">
    <property type="entry name" value="CuRO_HCO_II_like_5"/>
    <property type="match status" value="1"/>
</dbReference>
<dbReference type="GO" id="GO:0005507">
    <property type="term" value="F:copper ion binding"/>
    <property type="evidence" value="ECO:0007669"/>
    <property type="project" value="InterPro"/>
</dbReference>
<evidence type="ECO:0000259" key="17">
    <source>
        <dbReference type="PROSITE" id="PS50857"/>
    </source>
</evidence>
<keyword evidence="11 15" id="KW-0408">Iron</keyword>
<dbReference type="SUPFAM" id="SSF46626">
    <property type="entry name" value="Cytochrome c"/>
    <property type="match status" value="2"/>
</dbReference>
<evidence type="ECO:0000256" key="5">
    <source>
        <dbReference type="ARBA" id="ARBA00022617"/>
    </source>
</evidence>
<dbReference type="GO" id="GO:0004129">
    <property type="term" value="F:cytochrome-c oxidase activity"/>
    <property type="evidence" value="ECO:0007669"/>
    <property type="project" value="UniProtKB-EC"/>
</dbReference>
<comment type="caution">
    <text evidence="19">The sequence shown here is derived from an EMBL/GenBank/DDBJ whole genome shotgun (WGS) entry which is preliminary data.</text>
</comment>
<gene>
    <name evidence="19" type="ORF">C8D93_102503</name>
</gene>
<evidence type="ECO:0000313" key="20">
    <source>
        <dbReference type="Proteomes" id="UP000248330"/>
    </source>
</evidence>
<keyword evidence="20" id="KW-1185">Reference proteome</keyword>
<feature type="transmembrane region" description="Helical" evidence="16">
    <location>
        <begin position="41"/>
        <end position="62"/>
    </location>
</feature>
<evidence type="ECO:0000256" key="13">
    <source>
        <dbReference type="ARBA" id="ARBA00023136"/>
    </source>
</evidence>
<dbReference type="Gene3D" id="1.10.287.90">
    <property type="match status" value="1"/>
</dbReference>
<dbReference type="AlphaFoldDB" id="A0A318EG37"/>
<evidence type="ECO:0000256" key="16">
    <source>
        <dbReference type="SAM" id="Phobius"/>
    </source>
</evidence>
<keyword evidence="7 15" id="KW-0479">Metal-binding</keyword>
<dbReference type="PANTHER" id="PTHR22888:SF9">
    <property type="entry name" value="CYTOCHROME C OXIDASE SUBUNIT 2"/>
    <property type="match status" value="1"/>
</dbReference>
<dbReference type="PROSITE" id="PS51007">
    <property type="entry name" value="CYTC"/>
    <property type="match status" value="2"/>
</dbReference>
<evidence type="ECO:0000256" key="15">
    <source>
        <dbReference type="PROSITE-ProRule" id="PRU00433"/>
    </source>
</evidence>
<dbReference type="GO" id="GO:0042773">
    <property type="term" value="P:ATP synthesis coupled electron transport"/>
    <property type="evidence" value="ECO:0007669"/>
    <property type="project" value="TreeGrafter"/>
</dbReference>
<protein>
    <recommendedName>
        <fullName evidence="3">cytochrome-c oxidase</fullName>
        <ecNumber evidence="3">7.1.1.9</ecNumber>
    </recommendedName>
</protein>
<keyword evidence="9" id="KW-0249">Electron transport</keyword>
<proteinExistence type="inferred from homology"/>
<sequence length="469" mass="51696">MAIAIALILLLAGSILFHFLSPWQLTPLASNWGSIDDTIGITFWVTGFVFVAVNVFMAWAIVRYRWRADRRAEYEPENKKLEWWLIGVTTVGIAALLAPGLFVWASYVTVPDDAHEVEVVGQQWHWGFRFPGEDGSFGRVDTRLVTGDNPFGMDASDPAGHDDVLVHGSRVRLPVDRPVKALLRSRDVLHNFQVAQFRAKMDLVPGQLSYLWVTPTRTGEFEILCAELCGIGHFAMRGMVEVVEPEVFEQWLAAQPTYASELARAAPDAAAGKALYTPCAACHGAEGQGNVQMNAPRLAGQDAWYLIRQLEYFKAGARGAHPDDTHGQQMRAFAGMLADRAAMADLAAYVETFPEPPPVISIDGNPQRGARVWRNCGACHGSEGQGLQATQAPRLAGQDDWYLERQLENFRRGIRGRHPGDAYGWQMAEMAKLLRDDDATRDLIAHINTLALAAAPAPADPTALARRTD</sequence>
<evidence type="ECO:0000256" key="12">
    <source>
        <dbReference type="ARBA" id="ARBA00023008"/>
    </source>
</evidence>
<feature type="domain" description="Cytochrome c" evidence="18">
    <location>
        <begin position="267"/>
        <end position="354"/>
    </location>
</feature>
<dbReference type="PROSITE" id="PS50857">
    <property type="entry name" value="COX2_CUA"/>
    <property type="match status" value="1"/>
</dbReference>
<evidence type="ECO:0000256" key="3">
    <source>
        <dbReference type="ARBA" id="ARBA00012949"/>
    </source>
</evidence>
<feature type="domain" description="Cytochrome c" evidence="18">
    <location>
        <begin position="364"/>
        <end position="451"/>
    </location>
</feature>
<dbReference type="InterPro" id="IPR009056">
    <property type="entry name" value="Cyt_c-like_dom"/>
</dbReference>
<dbReference type="Proteomes" id="UP000248330">
    <property type="component" value="Unassembled WGS sequence"/>
</dbReference>
<dbReference type="GO" id="GO:0020037">
    <property type="term" value="F:heme binding"/>
    <property type="evidence" value="ECO:0007669"/>
    <property type="project" value="InterPro"/>
</dbReference>
<accession>A0A318EG37</accession>
<comment type="catalytic activity">
    <reaction evidence="14">
        <text>4 Fe(II)-[cytochrome c] + O2 + 8 H(+)(in) = 4 Fe(III)-[cytochrome c] + 2 H2O + 4 H(+)(out)</text>
        <dbReference type="Rhea" id="RHEA:11436"/>
        <dbReference type="Rhea" id="RHEA-COMP:10350"/>
        <dbReference type="Rhea" id="RHEA-COMP:14399"/>
        <dbReference type="ChEBI" id="CHEBI:15377"/>
        <dbReference type="ChEBI" id="CHEBI:15378"/>
        <dbReference type="ChEBI" id="CHEBI:15379"/>
        <dbReference type="ChEBI" id="CHEBI:29033"/>
        <dbReference type="ChEBI" id="CHEBI:29034"/>
        <dbReference type="EC" id="7.1.1.9"/>
    </reaction>
</comment>
<dbReference type="EMBL" id="QICN01000002">
    <property type="protein sequence ID" value="PXV70644.1"/>
    <property type="molecule type" value="Genomic_DNA"/>
</dbReference>
<evidence type="ECO:0000256" key="2">
    <source>
        <dbReference type="ARBA" id="ARBA00007866"/>
    </source>
</evidence>
<name>A0A318EG37_9GAMM</name>
<reference evidence="19 20" key="1">
    <citation type="submission" date="2018-04" db="EMBL/GenBank/DDBJ databases">
        <title>Genomic Encyclopedia of Type Strains, Phase IV (KMG-IV): sequencing the most valuable type-strain genomes for metagenomic binning, comparative biology and taxonomic classification.</title>
        <authorList>
            <person name="Goeker M."/>
        </authorList>
    </citation>
    <scope>NUCLEOTIDE SEQUENCE [LARGE SCALE GENOMIC DNA]</scope>
    <source>
        <strain evidence="19 20">DSM 104150</strain>
    </source>
</reference>
<dbReference type="SUPFAM" id="SSF49503">
    <property type="entry name" value="Cupredoxins"/>
    <property type="match status" value="1"/>
</dbReference>
<dbReference type="InterPro" id="IPR002429">
    <property type="entry name" value="CcO_II-like_C"/>
</dbReference>
<dbReference type="PANTHER" id="PTHR22888">
    <property type="entry name" value="CYTOCHROME C OXIDASE, SUBUNIT II"/>
    <property type="match status" value="1"/>
</dbReference>
<evidence type="ECO:0000256" key="8">
    <source>
        <dbReference type="ARBA" id="ARBA00022967"/>
    </source>
</evidence>
<evidence type="ECO:0000259" key="18">
    <source>
        <dbReference type="PROSITE" id="PS51007"/>
    </source>
</evidence>
<keyword evidence="13 16" id="KW-0472">Membrane</keyword>
<dbReference type="PROSITE" id="PS00078">
    <property type="entry name" value="COX2"/>
    <property type="match status" value="1"/>
</dbReference>
<keyword evidence="6 16" id="KW-0812">Transmembrane</keyword>
<dbReference type="OrthoDB" id="9773456at2"/>
<evidence type="ECO:0000256" key="11">
    <source>
        <dbReference type="ARBA" id="ARBA00023004"/>
    </source>
</evidence>
<dbReference type="EC" id="7.1.1.9" evidence="3"/>
<dbReference type="GO" id="GO:0016020">
    <property type="term" value="C:membrane"/>
    <property type="evidence" value="ECO:0007669"/>
    <property type="project" value="UniProtKB-SubCell"/>
</dbReference>
<evidence type="ECO:0000313" key="19">
    <source>
        <dbReference type="EMBL" id="PXV70644.1"/>
    </source>
</evidence>
<organism evidence="19 20">
    <name type="scientific">Sinimarinibacterium flocculans</name>
    <dbReference type="NCBI Taxonomy" id="985250"/>
    <lineage>
        <taxon>Bacteria</taxon>
        <taxon>Pseudomonadati</taxon>
        <taxon>Pseudomonadota</taxon>
        <taxon>Gammaproteobacteria</taxon>
        <taxon>Nevskiales</taxon>
        <taxon>Nevskiaceae</taxon>
        <taxon>Sinimarinibacterium</taxon>
    </lineage>
</organism>
<dbReference type="InterPro" id="IPR036909">
    <property type="entry name" value="Cyt_c-like_dom_sf"/>
</dbReference>
<evidence type="ECO:0000256" key="7">
    <source>
        <dbReference type="ARBA" id="ARBA00022723"/>
    </source>
</evidence>
<keyword evidence="5 15" id="KW-0349">Heme</keyword>
<dbReference type="InterPro" id="IPR008972">
    <property type="entry name" value="Cupredoxin"/>
</dbReference>
<dbReference type="Gene3D" id="2.60.40.420">
    <property type="entry name" value="Cupredoxins - blue copper proteins"/>
    <property type="match status" value="1"/>
</dbReference>
<evidence type="ECO:0000256" key="9">
    <source>
        <dbReference type="ARBA" id="ARBA00022982"/>
    </source>
</evidence>
<keyword evidence="4" id="KW-0813">Transport</keyword>
<dbReference type="Gene3D" id="1.10.760.10">
    <property type="entry name" value="Cytochrome c-like domain"/>
    <property type="match status" value="2"/>
</dbReference>
<dbReference type="Pfam" id="PF00034">
    <property type="entry name" value="Cytochrom_C"/>
    <property type="match status" value="2"/>
</dbReference>
<keyword evidence="10 16" id="KW-1133">Transmembrane helix</keyword>
<feature type="domain" description="Cytochrome oxidase subunit II copper A binding" evidence="17">
    <location>
        <begin position="112"/>
        <end position="254"/>
    </location>
</feature>
<dbReference type="InterPro" id="IPR045187">
    <property type="entry name" value="CcO_II"/>
</dbReference>
<evidence type="ECO:0000256" key="10">
    <source>
        <dbReference type="ARBA" id="ARBA00022989"/>
    </source>
</evidence>
<evidence type="ECO:0000256" key="4">
    <source>
        <dbReference type="ARBA" id="ARBA00022448"/>
    </source>
</evidence>
<dbReference type="RefSeq" id="WP_110264292.1">
    <property type="nucleotide sequence ID" value="NZ_CAKZQT010000035.1"/>
</dbReference>
<comment type="subcellular location">
    <subcellularLocation>
        <location evidence="1">Membrane</location>
        <topology evidence="1">Multi-pass membrane protein</topology>
    </subcellularLocation>
</comment>
<dbReference type="Pfam" id="PF00116">
    <property type="entry name" value="COX2"/>
    <property type="match status" value="1"/>
</dbReference>
<keyword evidence="8" id="KW-1278">Translocase</keyword>
<dbReference type="InterPro" id="IPR001505">
    <property type="entry name" value="Copper_CuA"/>
</dbReference>
<evidence type="ECO:0000256" key="14">
    <source>
        <dbReference type="ARBA" id="ARBA00047816"/>
    </source>
</evidence>
<evidence type="ECO:0000256" key="1">
    <source>
        <dbReference type="ARBA" id="ARBA00004141"/>
    </source>
</evidence>
<evidence type="ECO:0000256" key="6">
    <source>
        <dbReference type="ARBA" id="ARBA00022692"/>
    </source>
</evidence>
<comment type="similarity">
    <text evidence="2">Belongs to the cytochrome c oxidase subunit 2 family.</text>
</comment>
<dbReference type="InterPro" id="IPR036257">
    <property type="entry name" value="Cyt_c_oxidase_su2_TM_sf"/>
</dbReference>
<feature type="transmembrane region" description="Helical" evidence="16">
    <location>
        <begin position="83"/>
        <end position="107"/>
    </location>
</feature>
<keyword evidence="12" id="KW-0186">Copper</keyword>